<protein>
    <submittedName>
        <fullName evidence="1">Uncharacterized protein</fullName>
    </submittedName>
</protein>
<dbReference type="AlphaFoldDB" id="A0A5B7G1E2"/>
<proteinExistence type="predicted"/>
<comment type="caution">
    <text evidence="1">The sequence shown here is derived from an EMBL/GenBank/DDBJ whole genome shotgun (WGS) entry which is preliminary data.</text>
</comment>
<dbReference type="Proteomes" id="UP000324222">
    <property type="component" value="Unassembled WGS sequence"/>
</dbReference>
<keyword evidence="2" id="KW-1185">Reference proteome</keyword>
<name>A0A5B7G1E2_PORTR</name>
<reference evidence="1 2" key="1">
    <citation type="submission" date="2019-05" db="EMBL/GenBank/DDBJ databases">
        <title>Another draft genome of Portunus trituberculatus and its Hox gene families provides insights of decapod evolution.</title>
        <authorList>
            <person name="Jeong J.-H."/>
            <person name="Song I."/>
            <person name="Kim S."/>
            <person name="Choi T."/>
            <person name="Kim D."/>
            <person name="Ryu S."/>
            <person name="Kim W."/>
        </authorList>
    </citation>
    <scope>NUCLEOTIDE SEQUENCE [LARGE SCALE GENOMIC DNA]</scope>
    <source>
        <tissue evidence="1">Muscle</tissue>
    </source>
</reference>
<evidence type="ECO:0000313" key="1">
    <source>
        <dbReference type="EMBL" id="MPC51367.1"/>
    </source>
</evidence>
<dbReference type="EMBL" id="VSRR010010127">
    <property type="protein sequence ID" value="MPC51367.1"/>
    <property type="molecule type" value="Genomic_DNA"/>
</dbReference>
<sequence length="64" mass="7299">MHNALGTRQLQTQTKQNVAATVVSVRKVVSTLCLSYYYLLRALLRNLNPRAHHHPPCQCQELRG</sequence>
<organism evidence="1 2">
    <name type="scientific">Portunus trituberculatus</name>
    <name type="common">Swimming crab</name>
    <name type="synonym">Neptunus trituberculatus</name>
    <dbReference type="NCBI Taxonomy" id="210409"/>
    <lineage>
        <taxon>Eukaryota</taxon>
        <taxon>Metazoa</taxon>
        <taxon>Ecdysozoa</taxon>
        <taxon>Arthropoda</taxon>
        <taxon>Crustacea</taxon>
        <taxon>Multicrustacea</taxon>
        <taxon>Malacostraca</taxon>
        <taxon>Eumalacostraca</taxon>
        <taxon>Eucarida</taxon>
        <taxon>Decapoda</taxon>
        <taxon>Pleocyemata</taxon>
        <taxon>Brachyura</taxon>
        <taxon>Eubrachyura</taxon>
        <taxon>Portunoidea</taxon>
        <taxon>Portunidae</taxon>
        <taxon>Portuninae</taxon>
        <taxon>Portunus</taxon>
    </lineage>
</organism>
<evidence type="ECO:0000313" key="2">
    <source>
        <dbReference type="Proteomes" id="UP000324222"/>
    </source>
</evidence>
<gene>
    <name evidence="1" type="ORF">E2C01_045211</name>
</gene>
<accession>A0A5B7G1E2</accession>